<dbReference type="GO" id="GO:0016705">
    <property type="term" value="F:oxidoreductase activity, acting on paired donors, with incorporation or reduction of molecular oxygen"/>
    <property type="evidence" value="ECO:0007669"/>
    <property type="project" value="InterPro"/>
</dbReference>
<evidence type="ECO:0000256" key="3">
    <source>
        <dbReference type="ARBA" id="ARBA00022617"/>
    </source>
</evidence>
<evidence type="ECO:0000256" key="1">
    <source>
        <dbReference type="ARBA" id="ARBA00001971"/>
    </source>
</evidence>
<gene>
    <name evidence="10" type="ORF">LTR97_002793</name>
</gene>
<accession>A0AAN7WNN1</accession>
<dbReference type="EMBL" id="JAVRQU010000004">
    <property type="protein sequence ID" value="KAK5703780.1"/>
    <property type="molecule type" value="Genomic_DNA"/>
</dbReference>
<evidence type="ECO:0000256" key="5">
    <source>
        <dbReference type="ARBA" id="ARBA00023002"/>
    </source>
</evidence>
<keyword evidence="3 8" id="KW-0349">Heme</keyword>
<evidence type="ECO:0000256" key="6">
    <source>
        <dbReference type="ARBA" id="ARBA00023004"/>
    </source>
</evidence>
<evidence type="ECO:0000313" key="10">
    <source>
        <dbReference type="EMBL" id="KAK5703780.1"/>
    </source>
</evidence>
<dbReference type="PRINTS" id="PR00385">
    <property type="entry name" value="P450"/>
</dbReference>
<dbReference type="PRINTS" id="PR00465">
    <property type="entry name" value="EP450IV"/>
</dbReference>
<dbReference type="Proteomes" id="UP001310594">
    <property type="component" value="Unassembled WGS sequence"/>
</dbReference>
<dbReference type="GO" id="GO:0005506">
    <property type="term" value="F:iron ion binding"/>
    <property type="evidence" value="ECO:0007669"/>
    <property type="project" value="InterPro"/>
</dbReference>
<organism evidence="10 11">
    <name type="scientific">Elasticomyces elasticus</name>
    <dbReference type="NCBI Taxonomy" id="574655"/>
    <lineage>
        <taxon>Eukaryota</taxon>
        <taxon>Fungi</taxon>
        <taxon>Dikarya</taxon>
        <taxon>Ascomycota</taxon>
        <taxon>Pezizomycotina</taxon>
        <taxon>Dothideomycetes</taxon>
        <taxon>Dothideomycetidae</taxon>
        <taxon>Mycosphaerellales</taxon>
        <taxon>Teratosphaeriaceae</taxon>
        <taxon>Elasticomyces</taxon>
    </lineage>
</organism>
<evidence type="ECO:0000256" key="7">
    <source>
        <dbReference type="ARBA" id="ARBA00023033"/>
    </source>
</evidence>
<sequence length="429" mass="47792">MTGQGAKTILPNRFAKELQKHPDASFVQHLNFDFFGGWRGFEGVSFVSAHEKVFIDTVHDLTRSLALVTDSMADEARLAVPSSFGDCREWQTILLKPKTGLLIAQLLSRVMLGTELCRDPEWLTIARDYTTNVAVGSMSLRGSSKALRPIMYWFNPQCTRLRKHARDANRLIAPVVQKRRERARNLLEAGEKPDKVADSIGWMTIHAQGRDIDYASGQLGMAFAGIHNTTETLAAAIIDLCNNPEALKPMREEVIAVVTEHGWSRESLNKLRLVDSFLKESQRCHPALGAAMGRMALKDVTLSTGLVIPKGARFGVICPFMDPEVYPEPEKFDAYRFLKLREAATGSGPASEYLHASMSAEHMGFGFGSHGCPGRALASNELKIALGFMLLQYDWRLEEGPTFRTFAVANSVDARCRVSYRKRESEIEL</sequence>
<dbReference type="InterPro" id="IPR002403">
    <property type="entry name" value="Cyt_P450_E_grp-IV"/>
</dbReference>
<feature type="binding site" description="axial binding residue" evidence="8">
    <location>
        <position position="372"/>
    </location>
    <ligand>
        <name>heme</name>
        <dbReference type="ChEBI" id="CHEBI:30413"/>
    </ligand>
    <ligandPart>
        <name>Fe</name>
        <dbReference type="ChEBI" id="CHEBI:18248"/>
    </ligandPart>
</feature>
<dbReference type="InterPro" id="IPR036396">
    <property type="entry name" value="Cyt_P450_sf"/>
</dbReference>
<keyword evidence="4 8" id="KW-0479">Metal-binding</keyword>
<dbReference type="PANTHER" id="PTHR46206">
    <property type="entry name" value="CYTOCHROME P450"/>
    <property type="match status" value="1"/>
</dbReference>
<keyword evidence="5 9" id="KW-0560">Oxidoreductase</keyword>
<dbReference type="PROSITE" id="PS00086">
    <property type="entry name" value="CYTOCHROME_P450"/>
    <property type="match status" value="1"/>
</dbReference>
<dbReference type="GO" id="GO:0020037">
    <property type="term" value="F:heme binding"/>
    <property type="evidence" value="ECO:0007669"/>
    <property type="project" value="InterPro"/>
</dbReference>
<evidence type="ECO:0000256" key="2">
    <source>
        <dbReference type="ARBA" id="ARBA00010617"/>
    </source>
</evidence>
<dbReference type="InterPro" id="IPR017972">
    <property type="entry name" value="Cyt_P450_CS"/>
</dbReference>
<comment type="caution">
    <text evidence="10">The sequence shown here is derived from an EMBL/GenBank/DDBJ whole genome shotgun (WGS) entry which is preliminary data.</text>
</comment>
<dbReference type="Gene3D" id="1.10.630.10">
    <property type="entry name" value="Cytochrome P450"/>
    <property type="match status" value="1"/>
</dbReference>
<keyword evidence="7 9" id="KW-0503">Monooxygenase</keyword>
<proteinExistence type="inferred from homology"/>
<dbReference type="InterPro" id="IPR001128">
    <property type="entry name" value="Cyt_P450"/>
</dbReference>
<comment type="similarity">
    <text evidence="2 9">Belongs to the cytochrome P450 family.</text>
</comment>
<reference evidence="10" key="1">
    <citation type="submission" date="2023-08" db="EMBL/GenBank/DDBJ databases">
        <title>Black Yeasts Isolated from many extreme environments.</title>
        <authorList>
            <person name="Coleine C."/>
            <person name="Stajich J.E."/>
            <person name="Selbmann L."/>
        </authorList>
    </citation>
    <scope>NUCLEOTIDE SEQUENCE</scope>
    <source>
        <strain evidence="10">CCFEE 5810</strain>
    </source>
</reference>
<dbReference type="Pfam" id="PF00067">
    <property type="entry name" value="p450"/>
    <property type="match status" value="1"/>
</dbReference>
<dbReference type="AlphaFoldDB" id="A0AAN7WNN1"/>
<evidence type="ECO:0000256" key="8">
    <source>
        <dbReference type="PIRSR" id="PIRSR602403-1"/>
    </source>
</evidence>
<comment type="cofactor">
    <cofactor evidence="1 8">
        <name>heme</name>
        <dbReference type="ChEBI" id="CHEBI:30413"/>
    </cofactor>
</comment>
<evidence type="ECO:0000256" key="9">
    <source>
        <dbReference type="RuleBase" id="RU000461"/>
    </source>
</evidence>
<dbReference type="PANTHER" id="PTHR46206:SF2">
    <property type="entry name" value="CYTOCHROME P450 MONOOXYGENASE AUSG-RELATED"/>
    <property type="match status" value="1"/>
</dbReference>
<name>A0AAN7WNN1_9PEZI</name>
<evidence type="ECO:0000256" key="4">
    <source>
        <dbReference type="ARBA" id="ARBA00022723"/>
    </source>
</evidence>
<dbReference type="CDD" id="cd11041">
    <property type="entry name" value="CYP503A1-like"/>
    <property type="match status" value="1"/>
</dbReference>
<dbReference type="GO" id="GO:0004497">
    <property type="term" value="F:monooxygenase activity"/>
    <property type="evidence" value="ECO:0007669"/>
    <property type="project" value="UniProtKB-KW"/>
</dbReference>
<protein>
    <submittedName>
        <fullName evidence="10">Uncharacterized protein</fullName>
    </submittedName>
</protein>
<evidence type="ECO:0000313" key="11">
    <source>
        <dbReference type="Proteomes" id="UP001310594"/>
    </source>
</evidence>
<keyword evidence="6 8" id="KW-0408">Iron</keyword>
<dbReference type="SUPFAM" id="SSF48264">
    <property type="entry name" value="Cytochrome P450"/>
    <property type="match status" value="1"/>
</dbReference>